<dbReference type="InterPro" id="IPR005814">
    <property type="entry name" value="Aminotrans_3"/>
</dbReference>
<dbReference type="NCBIfam" id="TIGR00707">
    <property type="entry name" value="argD"/>
    <property type="match status" value="1"/>
</dbReference>
<comment type="cofactor">
    <cofactor evidence="1">
        <name>pyridoxal 5'-phosphate</name>
        <dbReference type="ChEBI" id="CHEBI:597326"/>
    </cofactor>
</comment>
<dbReference type="HAMAP" id="MF_01107">
    <property type="entry name" value="ArgD_aminotrans_3"/>
    <property type="match status" value="1"/>
</dbReference>
<sequence length="446" mass="47980">MHSLQRRIAAAAVLRVPRVPTRFFSVAFDREEGDAVSPESTENQYFVKTYNTNGVRTQEGLIITHGKGPYLFDSRGKKFLDFYSGIAVNALGHSDPEWADAIAAQAKKLCHVSNLFHSEPPLRLAKSLIENSSFDKVFFCNSGTEANEGAYKFARLYANKVTKDTPLEGKKNHVIAFKGGFHGRSCGALSLTYKPAIREPFLPLLPGISYAEYNNLDDVRRLISEQTCAIIVEPIQGEGGVLPANADFLQGLRKLATEFGALLICDEVQTGLGRTGKLFGHEVYGIQPDIMTLAKPLAGGLPIGAVLTTAKVAEAVNAGAHGTTFGGNPVVCEAANVVIKRMTQPGFLLHVQKMGRLMAQGLKAIQAKYPNQVKEVRLPIGEAGLYAGVELASPVAPIIADLVDNGVLTISAGEKVLRLCPPLVITETDVQTFLTALDSALANHNA</sequence>
<keyword evidence="13" id="KW-1185">Reference proteome</keyword>
<evidence type="ECO:0000256" key="4">
    <source>
        <dbReference type="ARBA" id="ARBA00008954"/>
    </source>
</evidence>
<keyword evidence="8" id="KW-0808">Transferase</keyword>
<dbReference type="InterPro" id="IPR004636">
    <property type="entry name" value="AcOrn/SuccOrn_fam"/>
</dbReference>
<reference evidence="12" key="1">
    <citation type="submission" date="2019-03" db="EMBL/GenBank/DDBJ databases">
        <authorList>
            <person name="Gaulin E."/>
            <person name="Dumas B."/>
        </authorList>
    </citation>
    <scope>NUCLEOTIDE SEQUENCE [LARGE SCALE GENOMIC DNA]</scope>
    <source>
        <strain evidence="12">CBS 568.67</strain>
    </source>
</reference>
<dbReference type="GO" id="GO:0030170">
    <property type="term" value="F:pyridoxal phosphate binding"/>
    <property type="evidence" value="ECO:0007669"/>
    <property type="project" value="InterPro"/>
</dbReference>
<dbReference type="EMBL" id="VJMH01005153">
    <property type="protein sequence ID" value="KAF0699845.1"/>
    <property type="molecule type" value="Genomic_DNA"/>
</dbReference>
<protein>
    <recommendedName>
        <fullName evidence="5">acetylornithine transaminase</fullName>
        <ecNumber evidence="5">2.6.1.11</ecNumber>
    </recommendedName>
</protein>
<dbReference type="SUPFAM" id="SSF53383">
    <property type="entry name" value="PLP-dependent transferases"/>
    <property type="match status" value="1"/>
</dbReference>
<dbReference type="PROSITE" id="PS00600">
    <property type="entry name" value="AA_TRANSFER_CLASS_3"/>
    <property type="match status" value="1"/>
</dbReference>
<dbReference type="InterPro" id="IPR015422">
    <property type="entry name" value="PyrdxlP-dep_Trfase_small"/>
</dbReference>
<dbReference type="Gene3D" id="3.90.1150.10">
    <property type="entry name" value="Aspartate Aminotransferase, domain 1"/>
    <property type="match status" value="1"/>
</dbReference>
<dbReference type="PANTHER" id="PTHR11986">
    <property type="entry name" value="AMINOTRANSFERASE CLASS III"/>
    <property type="match status" value="1"/>
</dbReference>
<comment type="similarity">
    <text evidence="4 10">Belongs to the class-III pyridoxal-phosphate-dependent aminotransferase family.</text>
</comment>
<dbReference type="CDD" id="cd00610">
    <property type="entry name" value="OAT_like"/>
    <property type="match status" value="1"/>
</dbReference>
<dbReference type="GO" id="GO:0042802">
    <property type="term" value="F:identical protein binding"/>
    <property type="evidence" value="ECO:0007669"/>
    <property type="project" value="TreeGrafter"/>
</dbReference>
<comment type="pathway">
    <text evidence="3">Amino-acid biosynthesis; L-arginine biosynthesis; N(2)-acetyl-L-ornithine from L-glutamate: step 4/4.</text>
</comment>
<evidence type="ECO:0000256" key="10">
    <source>
        <dbReference type="RuleBase" id="RU003560"/>
    </source>
</evidence>
<dbReference type="Proteomes" id="UP000332933">
    <property type="component" value="Unassembled WGS sequence"/>
</dbReference>
<dbReference type="GO" id="GO:0005739">
    <property type="term" value="C:mitochondrion"/>
    <property type="evidence" value="ECO:0007669"/>
    <property type="project" value="UniProtKB-SubCell"/>
</dbReference>
<dbReference type="FunFam" id="3.40.640.10:FF:000004">
    <property type="entry name" value="Acetylornithine aminotransferase"/>
    <property type="match status" value="1"/>
</dbReference>
<dbReference type="PANTHER" id="PTHR11986:SF79">
    <property type="entry name" value="ACETYLORNITHINE AMINOTRANSFERASE, MITOCHONDRIAL"/>
    <property type="match status" value="1"/>
</dbReference>
<dbReference type="OrthoDB" id="425114at2759"/>
<dbReference type="GO" id="GO:0003992">
    <property type="term" value="F:N2-acetyl-L-ornithine:2-oxoglutarate 5-aminotransferase activity"/>
    <property type="evidence" value="ECO:0007669"/>
    <property type="project" value="UniProtKB-EC"/>
</dbReference>
<proteinExistence type="inferred from homology"/>
<evidence type="ECO:0000256" key="9">
    <source>
        <dbReference type="ARBA" id="ARBA00022898"/>
    </source>
</evidence>
<dbReference type="InterPro" id="IPR050103">
    <property type="entry name" value="Class-III_PLP-dep_AT"/>
</dbReference>
<dbReference type="InterPro" id="IPR015421">
    <property type="entry name" value="PyrdxlP-dep_Trfase_major"/>
</dbReference>
<evidence type="ECO:0000256" key="6">
    <source>
        <dbReference type="ARBA" id="ARBA00022576"/>
    </source>
</evidence>
<evidence type="ECO:0000313" key="12">
    <source>
        <dbReference type="EMBL" id="VFT86500.1"/>
    </source>
</evidence>
<dbReference type="Pfam" id="PF00202">
    <property type="entry name" value="Aminotran_3"/>
    <property type="match status" value="1"/>
</dbReference>
<evidence type="ECO:0000256" key="1">
    <source>
        <dbReference type="ARBA" id="ARBA00001933"/>
    </source>
</evidence>
<keyword evidence="7" id="KW-0028">Amino-acid biosynthesis</keyword>
<evidence type="ECO:0000256" key="3">
    <source>
        <dbReference type="ARBA" id="ARBA00005024"/>
    </source>
</evidence>
<gene>
    <name evidence="12" type="primary">Aste57867_9621</name>
    <name evidence="11" type="ORF">As57867_009583</name>
    <name evidence="12" type="ORF">ASTE57867_9621</name>
</gene>
<dbReference type="EMBL" id="CAADRA010005174">
    <property type="protein sequence ID" value="VFT86500.1"/>
    <property type="molecule type" value="Genomic_DNA"/>
</dbReference>
<dbReference type="EC" id="2.6.1.11" evidence="5"/>
<reference evidence="11" key="2">
    <citation type="submission" date="2019-06" db="EMBL/GenBank/DDBJ databases">
        <title>Genomics analysis of Aphanomyces spp. identifies a new class of oomycete effector associated with host adaptation.</title>
        <authorList>
            <person name="Gaulin E."/>
        </authorList>
    </citation>
    <scope>NUCLEOTIDE SEQUENCE</scope>
    <source>
        <strain evidence="11">CBS 578.67</strain>
    </source>
</reference>
<dbReference type="InterPro" id="IPR049704">
    <property type="entry name" value="Aminotrans_3_PPA_site"/>
</dbReference>
<evidence type="ECO:0000256" key="5">
    <source>
        <dbReference type="ARBA" id="ARBA00012919"/>
    </source>
</evidence>
<evidence type="ECO:0000256" key="8">
    <source>
        <dbReference type="ARBA" id="ARBA00022679"/>
    </source>
</evidence>
<keyword evidence="9 10" id="KW-0663">Pyridoxal phosphate</keyword>
<evidence type="ECO:0000256" key="2">
    <source>
        <dbReference type="ARBA" id="ARBA00004173"/>
    </source>
</evidence>
<accession>A0A485KNT7</accession>
<evidence type="ECO:0000313" key="11">
    <source>
        <dbReference type="EMBL" id="KAF0699845.1"/>
    </source>
</evidence>
<dbReference type="Gene3D" id="3.40.640.10">
    <property type="entry name" value="Type I PLP-dependent aspartate aminotransferase-like (Major domain)"/>
    <property type="match status" value="1"/>
</dbReference>
<dbReference type="InterPro" id="IPR015424">
    <property type="entry name" value="PyrdxlP-dep_Trfase"/>
</dbReference>
<comment type="subcellular location">
    <subcellularLocation>
        <location evidence="2">Mitochondrion</location>
    </subcellularLocation>
</comment>
<dbReference type="GO" id="GO:0006526">
    <property type="term" value="P:L-arginine biosynthetic process"/>
    <property type="evidence" value="ECO:0007669"/>
    <property type="project" value="UniProtKB-UniPathway"/>
</dbReference>
<dbReference type="UniPathway" id="UPA00068">
    <property type="reaction ID" value="UER00109"/>
</dbReference>
<evidence type="ECO:0000313" key="13">
    <source>
        <dbReference type="Proteomes" id="UP000332933"/>
    </source>
</evidence>
<keyword evidence="6" id="KW-0032">Aminotransferase</keyword>
<dbReference type="AlphaFoldDB" id="A0A485KNT7"/>
<dbReference type="NCBIfam" id="NF002325">
    <property type="entry name" value="PRK01278.1"/>
    <property type="match status" value="1"/>
</dbReference>
<evidence type="ECO:0000256" key="7">
    <source>
        <dbReference type="ARBA" id="ARBA00022605"/>
    </source>
</evidence>
<dbReference type="PIRSF" id="PIRSF000521">
    <property type="entry name" value="Transaminase_4ab_Lys_Orn"/>
    <property type="match status" value="1"/>
</dbReference>
<organism evidence="12 13">
    <name type="scientific">Aphanomyces stellatus</name>
    <dbReference type="NCBI Taxonomy" id="120398"/>
    <lineage>
        <taxon>Eukaryota</taxon>
        <taxon>Sar</taxon>
        <taxon>Stramenopiles</taxon>
        <taxon>Oomycota</taxon>
        <taxon>Saprolegniomycetes</taxon>
        <taxon>Saprolegniales</taxon>
        <taxon>Verrucalvaceae</taxon>
        <taxon>Aphanomyces</taxon>
    </lineage>
</organism>
<name>A0A485KNT7_9STRA</name>